<evidence type="ECO:0000313" key="3">
    <source>
        <dbReference type="EMBL" id="KEZ42503.1"/>
    </source>
</evidence>
<evidence type="ECO:0000256" key="1">
    <source>
        <dbReference type="SAM" id="SignalP"/>
    </source>
</evidence>
<feature type="domain" description="DJ-1/PfpI" evidence="2">
    <location>
        <begin position="106"/>
        <end position="212"/>
    </location>
</feature>
<dbReference type="EMBL" id="JOWA01000099">
    <property type="protein sequence ID" value="KEZ42503.1"/>
    <property type="molecule type" value="Genomic_DNA"/>
</dbReference>
<feature type="signal peptide" evidence="1">
    <location>
        <begin position="1"/>
        <end position="17"/>
    </location>
</feature>
<dbReference type="GeneID" id="27724788"/>
<gene>
    <name evidence="3" type="ORF">SAPIO_CDS5716</name>
</gene>
<dbReference type="KEGG" id="sapo:SAPIO_CDS5716"/>
<evidence type="ECO:0000259" key="2">
    <source>
        <dbReference type="Pfam" id="PF01965"/>
    </source>
</evidence>
<dbReference type="OMA" id="THWAFIP"/>
<dbReference type="PANTHER" id="PTHR43130">
    <property type="entry name" value="ARAC-FAMILY TRANSCRIPTIONAL REGULATOR"/>
    <property type="match status" value="1"/>
</dbReference>
<keyword evidence="4" id="KW-1185">Reference proteome</keyword>
<dbReference type="VEuPathDB" id="FungiDB:SAPIO_CDS5716"/>
<sequence>MLFKTLFAIGAAMFVAADLLDEKERRCDEEDDGTPVNWGLLALPGVDMLDLYGPIELLYFVAGNRYLNVTIITPTADNIVITPPMGNRYNSVFKPEIVGAATFGDDLDLDVLLVPGGAAARDSTLTYVDDYVAEMFPKVKYLLTICTGAIFAARGGVFDGRRATTNKNAWDLVTQHGTNVTWVAPARFVQDGKVLSSSGVSAGLDLMFAFIKEHYGQELHDRISILTEIVPRAHDDDPFTDIVGVPHQGQI</sequence>
<name>A0A084G591_PSEDA</name>
<dbReference type="OrthoDB" id="543156at2759"/>
<organism evidence="3 4">
    <name type="scientific">Pseudallescheria apiosperma</name>
    <name type="common">Scedosporium apiospermum</name>
    <dbReference type="NCBI Taxonomy" id="563466"/>
    <lineage>
        <taxon>Eukaryota</taxon>
        <taxon>Fungi</taxon>
        <taxon>Dikarya</taxon>
        <taxon>Ascomycota</taxon>
        <taxon>Pezizomycotina</taxon>
        <taxon>Sordariomycetes</taxon>
        <taxon>Hypocreomycetidae</taxon>
        <taxon>Microascales</taxon>
        <taxon>Microascaceae</taxon>
        <taxon>Scedosporium</taxon>
    </lineage>
</organism>
<dbReference type="InterPro" id="IPR029062">
    <property type="entry name" value="Class_I_gatase-like"/>
</dbReference>
<proteinExistence type="predicted"/>
<reference evidence="3 4" key="1">
    <citation type="journal article" date="2014" name="Genome Announc.">
        <title>Draft genome sequence of the pathogenic fungus Scedosporium apiospermum.</title>
        <authorList>
            <person name="Vandeputte P."/>
            <person name="Ghamrawi S."/>
            <person name="Rechenmann M."/>
            <person name="Iltis A."/>
            <person name="Giraud S."/>
            <person name="Fleury M."/>
            <person name="Thornton C."/>
            <person name="Delhaes L."/>
            <person name="Meyer W."/>
            <person name="Papon N."/>
            <person name="Bouchara J.P."/>
        </authorList>
    </citation>
    <scope>NUCLEOTIDE SEQUENCE [LARGE SCALE GENOMIC DNA]</scope>
    <source>
        <strain evidence="3 4">IHEM 14462</strain>
    </source>
</reference>
<dbReference type="AlphaFoldDB" id="A0A084G591"/>
<keyword evidence="1" id="KW-0732">Signal</keyword>
<dbReference type="HOGENOM" id="CLU_000445_44_8_1"/>
<dbReference type="SUPFAM" id="SSF52317">
    <property type="entry name" value="Class I glutamine amidotransferase-like"/>
    <property type="match status" value="1"/>
</dbReference>
<comment type="caution">
    <text evidence="3">The sequence shown here is derived from an EMBL/GenBank/DDBJ whole genome shotgun (WGS) entry which is preliminary data.</text>
</comment>
<accession>A0A084G591</accession>
<protein>
    <recommendedName>
        <fullName evidence="2">DJ-1/PfpI domain-containing protein</fullName>
    </recommendedName>
</protein>
<dbReference type="InterPro" id="IPR052158">
    <property type="entry name" value="INH-QAR"/>
</dbReference>
<dbReference type="Gene3D" id="3.40.50.880">
    <property type="match status" value="1"/>
</dbReference>
<dbReference type="PANTHER" id="PTHR43130:SF15">
    <property type="entry name" value="THIJ_PFPI FAMILY PROTEIN (AFU_ORTHOLOGUE AFUA_5G14240)"/>
    <property type="match status" value="1"/>
</dbReference>
<feature type="chain" id="PRO_5001775227" description="DJ-1/PfpI domain-containing protein" evidence="1">
    <location>
        <begin position="18"/>
        <end position="251"/>
    </location>
</feature>
<dbReference type="Proteomes" id="UP000028545">
    <property type="component" value="Unassembled WGS sequence"/>
</dbReference>
<dbReference type="InterPro" id="IPR002818">
    <property type="entry name" value="DJ-1/PfpI"/>
</dbReference>
<dbReference type="RefSeq" id="XP_016642302.1">
    <property type="nucleotide sequence ID" value="XM_016787987.1"/>
</dbReference>
<evidence type="ECO:0000313" key="4">
    <source>
        <dbReference type="Proteomes" id="UP000028545"/>
    </source>
</evidence>
<dbReference type="Pfam" id="PF01965">
    <property type="entry name" value="DJ-1_PfpI"/>
    <property type="match status" value="1"/>
</dbReference>